<evidence type="ECO:0000256" key="1">
    <source>
        <dbReference type="SAM" id="SignalP"/>
    </source>
</evidence>
<sequence length="45" mass="4765">MLRTVLLTLFFAATLTLVGLAQAQTHAPSHTLQAEAMQPVSGTVQ</sequence>
<dbReference type="EMBL" id="BAAAZT010000069">
    <property type="protein sequence ID" value="GAA3905674.1"/>
    <property type="molecule type" value="Genomic_DNA"/>
</dbReference>
<accession>A0ABP7LRQ3</accession>
<proteinExistence type="predicted"/>
<keyword evidence="3" id="KW-1185">Reference proteome</keyword>
<dbReference type="Proteomes" id="UP001500133">
    <property type="component" value="Unassembled WGS sequence"/>
</dbReference>
<organism evidence="2 3">
    <name type="scientific">Halomonas cibimaris</name>
    <dbReference type="NCBI Taxonomy" id="657012"/>
    <lineage>
        <taxon>Bacteria</taxon>
        <taxon>Pseudomonadati</taxon>
        <taxon>Pseudomonadota</taxon>
        <taxon>Gammaproteobacteria</taxon>
        <taxon>Oceanospirillales</taxon>
        <taxon>Halomonadaceae</taxon>
        <taxon>Halomonas</taxon>
    </lineage>
</organism>
<evidence type="ECO:0000313" key="2">
    <source>
        <dbReference type="EMBL" id="GAA3905674.1"/>
    </source>
</evidence>
<gene>
    <name evidence="2" type="ORF">GCM10022228_14910</name>
</gene>
<name>A0ABP7LRQ3_9GAMM</name>
<feature type="signal peptide" evidence="1">
    <location>
        <begin position="1"/>
        <end position="23"/>
    </location>
</feature>
<reference evidence="3" key="1">
    <citation type="journal article" date="2019" name="Int. J. Syst. Evol. Microbiol.">
        <title>The Global Catalogue of Microorganisms (GCM) 10K type strain sequencing project: providing services to taxonomists for standard genome sequencing and annotation.</title>
        <authorList>
            <consortium name="The Broad Institute Genomics Platform"/>
            <consortium name="The Broad Institute Genome Sequencing Center for Infectious Disease"/>
            <person name="Wu L."/>
            <person name="Ma J."/>
        </authorList>
    </citation>
    <scope>NUCLEOTIDE SEQUENCE [LARGE SCALE GENOMIC DNA]</scope>
    <source>
        <strain evidence="3">JCM 16914</strain>
    </source>
</reference>
<protein>
    <submittedName>
        <fullName evidence="2">Uncharacterized protein</fullName>
    </submittedName>
</protein>
<keyword evidence="1" id="KW-0732">Signal</keyword>
<feature type="chain" id="PRO_5046571814" evidence="1">
    <location>
        <begin position="24"/>
        <end position="45"/>
    </location>
</feature>
<comment type="caution">
    <text evidence="2">The sequence shown here is derived from an EMBL/GenBank/DDBJ whole genome shotgun (WGS) entry which is preliminary data.</text>
</comment>
<evidence type="ECO:0000313" key="3">
    <source>
        <dbReference type="Proteomes" id="UP001500133"/>
    </source>
</evidence>
<dbReference type="RefSeq" id="WP_344703911.1">
    <property type="nucleotide sequence ID" value="NZ_BAAAZT010000069.1"/>
</dbReference>